<protein>
    <submittedName>
        <fullName evidence="1">Uncharacterized protein</fullName>
    </submittedName>
</protein>
<accession>A0ABY7F1W4</accession>
<dbReference type="PANTHER" id="PTHR10974">
    <property type="entry name" value="FI08016P-RELATED"/>
    <property type="match status" value="1"/>
</dbReference>
<organism evidence="1 2">
    <name type="scientific">Mya arenaria</name>
    <name type="common">Soft-shell clam</name>
    <dbReference type="NCBI Taxonomy" id="6604"/>
    <lineage>
        <taxon>Eukaryota</taxon>
        <taxon>Metazoa</taxon>
        <taxon>Spiralia</taxon>
        <taxon>Lophotrochozoa</taxon>
        <taxon>Mollusca</taxon>
        <taxon>Bivalvia</taxon>
        <taxon>Autobranchia</taxon>
        <taxon>Heteroconchia</taxon>
        <taxon>Euheterodonta</taxon>
        <taxon>Imparidentia</taxon>
        <taxon>Neoheterodontei</taxon>
        <taxon>Myida</taxon>
        <taxon>Myoidea</taxon>
        <taxon>Myidae</taxon>
        <taxon>Mya</taxon>
    </lineage>
</organism>
<name>A0ABY7F1W4_MYAAR</name>
<reference evidence="1" key="1">
    <citation type="submission" date="2022-11" db="EMBL/GenBank/DDBJ databases">
        <title>Centuries of genome instability and evolution in soft-shell clam transmissible cancer (bioRxiv).</title>
        <authorList>
            <person name="Hart S.F.M."/>
            <person name="Yonemitsu M.A."/>
            <person name="Giersch R.M."/>
            <person name="Beal B.F."/>
            <person name="Arriagada G."/>
            <person name="Davis B.W."/>
            <person name="Ostrander E.A."/>
            <person name="Goff S.P."/>
            <person name="Metzger M.J."/>
        </authorList>
    </citation>
    <scope>NUCLEOTIDE SEQUENCE</scope>
    <source>
        <strain evidence="1">MELC-2E11</strain>
        <tissue evidence="1">Siphon/mantle</tissue>
    </source>
</reference>
<dbReference type="Pfam" id="PF02995">
    <property type="entry name" value="DUF229"/>
    <property type="match status" value="3"/>
</dbReference>
<evidence type="ECO:0000313" key="2">
    <source>
        <dbReference type="Proteomes" id="UP001164746"/>
    </source>
</evidence>
<dbReference type="Proteomes" id="UP001164746">
    <property type="component" value="Chromosome 9"/>
</dbReference>
<keyword evidence="2" id="KW-1185">Reference proteome</keyword>
<sequence>MKITKTRLFLILLIFSLVFTCALILIQKNDIFPIIYDSYGCSIPILDPFDKSLRQFLPKAEPFVCKSFVFLVYQMNNNTIAFNQSAFRIVNITQSTLRCYYQTIMRVDGDKGVRMNNTIPLELPATLPYDFYLVTCRNSSEVIIYEIYSPIFHQRLSVHRDFLLAEESPQHLSVILFGIDSVSRSSAIRRLPKTMEILRDMQAYDFKGYTKPYMDTIPFLWKNYSKNGYTTFYAEDTPYMDTFNYLKGGFQDPPTDHYMRPYQLALRNAVKRNYPYINYNCYNGMSRHSLQINYLKQFLDLYKGKRRFALSMINVLCHNSEKTLQYGDNDLRTLYEAHCRLFRRSHAIDANDYTRTTKIKTCDVDVLKQRFSRPSIAYREGKVRGISLFQTIPLARTCRDACIPDTYCVCDQTIEEPTSHALAKQCQKQACKC</sequence>
<gene>
    <name evidence="1" type="ORF">MAR_005775</name>
</gene>
<evidence type="ECO:0000313" key="1">
    <source>
        <dbReference type="EMBL" id="WAR15670.1"/>
    </source>
</evidence>
<dbReference type="PANTHER" id="PTHR10974:SF1">
    <property type="entry name" value="FI08016P-RELATED"/>
    <property type="match status" value="1"/>
</dbReference>
<dbReference type="InterPro" id="IPR004245">
    <property type="entry name" value="DUF229"/>
</dbReference>
<proteinExistence type="predicted"/>
<dbReference type="EMBL" id="CP111020">
    <property type="protein sequence ID" value="WAR15670.1"/>
    <property type="molecule type" value="Genomic_DNA"/>
</dbReference>